<dbReference type="RefSeq" id="WP_109568625.1">
    <property type="nucleotide sequence ID" value="NZ_CP029463.1"/>
</dbReference>
<dbReference type="Proteomes" id="UP000245429">
    <property type="component" value="Chromosome"/>
</dbReference>
<dbReference type="KEGG" id="fse:DI487_04640"/>
<dbReference type="OrthoDB" id="1143207at2"/>
<dbReference type="AlphaFoldDB" id="A0A2U8QSS8"/>
<evidence type="ECO:0000256" key="1">
    <source>
        <dbReference type="SAM" id="SignalP"/>
    </source>
</evidence>
<proteinExistence type="predicted"/>
<protein>
    <recommendedName>
        <fullName evidence="4">Glutamine cyclotransferase</fullName>
    </recommendedName>
</protein>
<name>A0A2U8QSS8_9FLAO</name>
<keyword evidence="3" id="KW-1185">Reference proteome</keyword>
<organism evidence="2 3">
    <name type="scientific">Flavobacterium sediminis</name>
    <dbReference type="NCBI Taxonomy" id="2201181"/>
    <lineage>
        <taxon>Bacteria</taxon>
        <taxon>Pseudomonadati</taxon>
        <taxon>Bacteroidota</taxon>
        <taxon>Flavobacteriia</taxon>
        <taxon>Flavobacteriales</taxon>
        <taxon>Flavobacteriaceae</taxon>
        <taxon>Flavobacterium</taxon>
    </lineage>
</organism>
<evidence type="ECO:0008006" key="4">
    <source>
        <dbReference type="Google" id="ProtNLM"/>
    </source>
</evidence>
<reference evidence="2 3" key="1">
    <citation type="submission" date="2018-05" db="EMBL/GenBank/DDBJ databases">
        <title>Flavobacterium sp. MEBiC07310.</title>
        <authorList>
            <person name="Baek K."/>
        </authorList>
    </citation>
    <scope>NUCLEOTIDE SEQUENCE [LARGE SCALE GENOMIC DNA]</scope>
    <source>
        <strain evidence="2 3">MEBiC07310</strain>
    </source>
</reference>
<feature type="chain" id="PRO_5015900585" description="Glutamine cyclotransferase" evidence="1">
    <location>
        <begin position="19"/>
        <end position="263"/>
    </location>
</feature>
<evidence type="ECO:0000313" key="2">
    <source>
        <dbReference type="EMBL" id="AWM13222.1"/>
    </source>
</evidence>
<accession>A0A2U8QSS8</accession>
<dbReference type="EMBL" id="CP029463">
    <property type="protein sequence ID" value="AWM13222.1"/>
    <property type="molecule type" value="Genomic_DNA"/>
</dbReference>
<sequence length="263" mass="30966">MNTKFLLFFFFFCSFAIAQEKKSPVYKDSLSFPEADRFIGRDAFDNYYYIKDNALIKSNTQNHKEYKNLALGKIETVDILNPLQIVLFYKDFNSIVLLDNQLNQTTIINGNELNELISFENIGLASQNRIWFFDSITQKIGLYQFKTNQLKLISTPISSEIKFFKTDYNYAFWVDEENNVYGINLFGKIFRIGNIPVTEQLQFINEKQCLFATSKELFLYNFENKEINTISINQKSFVNFFYKEGILSIFTPWNSIINYKINL</sequence>
<keyword evidence="1" id="KW-0732">Signal</keyword>
<gene>
    <name evidence="2" type="ORF">DI487_04640</name>
</gene>
<feature type="signal peptide" evidence="1">
    <location>
        <begin position="1"/>
        <end position="18"/>
    </location>
</feature>
<evidence type="ECO:0000313" key="3">
    <source>
        <dbReference type="Proteomes" id="UP000245429"/>
    </source>
</evidence>